<comment type="caution">
    <text evidence="3">The sequence shown here is derived from an EMBL/GenBank/DDBJ whole genome shotgun (WGS) entry which is preliminary data.</text>
</comment>
<feature type="signal peptide" evidence="1">
    <location>
        <begin position="1"/>
        <end position="20"/>
    </location>
</feature>
<sequence>MKTKFFLLTAATIFSVSIFAQKTTVTANKTTFGIRAGVNFQNINGKDGEDNKLQNDLKTGFNAGVNAEIPVGTDTYIQPGVLFTQKGTKWENSDTKIKLSYIDIPVNLLYKPVLGTGKMVVGFGPYVGFGIGGKIENDQDEVDIEFSNEHSATEGATFKRMDAGANFLAGYEFSNKLSFQLNAQLGLVDINPKVSGVSNDKTNWRNTGWGFSLGYRF</sequence>
<organism evidence="3 4">
    <name type="scientific">Paraflavisolibacter caeni</name>
    <dbReference type="NCBI Taxonomy" id="2982496"/>
    <lineage>
        <taxon>Bacteria</taxon>
        <taxon>Pseudomonadati</taxon>
        <taxon>Bacteroidota</taxon>
        <taxon>Chitinophagia</taxon>
        <taxon>Chitinophagales</taxon>
        <taxon>Chitinophagaceae</taxon>
        <taxon>Paraflavisolibacter</taxon>
    </lineage>
</organism>
<gene>
    <name evidence="3" type="ORF">OCK74_09550</name>
</gene>
<feature type="domain" description="Outer membrane protein beta-barrel" evidence="2">
    <location>
        <begin position="19"/>
        <end position="190"/>
    </location>
</feature>
<protein>
    <submittedName>
        <fullName evidence="3">PorT family protein</fullName>
    </submittedName>
</protein>
<dbReference type="Proteomes" id="UP001155483">
    <property type="component" value="Unassembled WGS sequence"/>
</dbReference>
<name>A0A9X2XNQ6_9BACT</name>
<dbReference type="RefSeq" id="WP_279296799.1">
    <property type="nucleotide sequence ID" value="NZ_JAOTIF010000005.1"/>
</dbReference>
<dbReference type="EMBL" id="JAOTIF010000005">
    <property type="protein sequence ID" value="MCU7549358.1"/>
    <property type="molecule type" value="Genomic_DNA"/>
</dbReference>
<dbReference type="Pfam" id="PF13568">
    <property type="entry name" value="OMP_b-brl_2"/>
    <property type="match status" value="1"/>
</dbReference>
<keyword evidence="1" id="KW-0732">Signal</keyword>
<evidence type="ECO:0000259" key="2">
    <source>
        <dbReference type="Pfam" id="PF13568"/>
    </source>
</evidence>
<dbReference type="AlphaFoldDB" id="A0A9X2XNQ6"/>
<proteinExistence type="predicted"/>
<evidence type="ECO:0000256" key="1">
    <source>
        <dbReference type="SAM" id="SignalP"/>
    </source>
</evidence>
<reference evidence="3" key="2">
    <citation type="submission" date="2023-04" db="EMBL/GenBank/DDBJ databases">
        <title>Paracnuella aquatica gen. nov., sp. nov., a member of the family Chitinophagaceae isolated from a hot spring.</title>
        <authorList>
            <person name="Wang C."/>
        </authorList>
    </citation>
    <scope>NUCLEOTIDE SEQUENCE</scope>
    <source>
        <strain evidence="3">LB-8</strain>
    </source>
</reference>
<feature type="chain" id="PRO_5040968970" evidence="1">
    <location>
        <begin position="21"/>
        <end position="217"/>
    </location>
</feature>
<reference evidence="3" key="1">
    <citation type="submission" date="2022-09" db="EMBL/GenBank/DDBJ databases">
        <authorList>
            <person name="Yuan C."/>
            <person name="Ke Z."/>
        </authorList>
    </citation>
    <scope>NUCLEOTIDE SEQUENCE</scope>
    <source>
        <strain evidence="3">LB-8</strain>
    </source>
</reference>
<dbReference type="InterPro" id="IPR025665">
    <property type="entry name" value="Beta-barrel_OMP_2"/>
</dbReference>
<accession>A0A9X2XNQ6</accession>
<keyword evidence="4" id="KW-1185">Reference proteome</keyword>
<evidence type="ECO:0000313" key="3">
    <source>
        <dbReference type="EMBL" id="MCU7549358.1"/>
    </source>
</evidence>
<evidence type="ECO:0000313" key="4">
    <source>
        <dbReference type="Proteomes" id="UP001155483"/>
    </source>
</evidence>